<dbReference type="EMBL" id="JTDE01010554">
    <property type="protein sequence ID" value="KAF7234297.1"/>
    <property type="molecule type" value="Genomic_DNA"/>
</dbReference>
<accession>A0A8S9YII9</accession>
<dbReference type="OrthoDB" id="10056860at2759"/>
<gene>
    <name evidence="1" type="ORF">EG68_12239</name>
</gene>
<dbReference type="AlphaFoldDB" id="A0A8S9YII9"/>
<keyword evidence="2" id="KW-1185">Reference proteome</keyword>
<evidence type="ECO:0000313" key="1">
    <source>
        <dbReference type="EMBL" id="KAF7234297.1"/>
    </source>
</evidence>
<comment type="caution">
    <text evidence="1">The sequence shown here is derived from an EMBL/GenBank/DDBJ whole genome shotgun (WGS) entry which is preliminary data.</text>
</comment>
<evidence type="ECO:0000313" key="2">
    <source>
        <dbReference type="Proteomes" id="UP000822476"/>
    </source>
</evidence>
<name>A0A8S9YII9_9TREM</name>
<dbReference type="Proteomes" id="UP000822476">
    <property type="component" value="Unassembled WGS sequence"/>
</dbReference>
<reference evidence="1" key="1">
    <citation type="submission" date="2019-07" db="EMBL/GenBank/DDBJ databases">
        <title>Annotation for the trematode Paragonimus miyazaki's.</title>
        <authorList>
            <person name="Choi Y.-J."/>
        </authorList>
    </citation>
    <scope>NUCLEOTIDE SEQUENCE</scope>
    <source>
        <strain evidence="1">Japan</strain>
    </source>
</reference>
<sequence>MTPDDFVHAITPGLKQPEGLELDSFKRYDPKTETLDLNIPKDSVFYRLGDRALISFTDFVFLLTVLSSKFLI</sequence>
<protein>
    <submittedName>
        <fullName evidence="1">Uncharacterized protein</fullName>
    </submittedName>
</protein>
<organism evidence="1 2">
    <name type="scientific">Paragonimus skrjabini miyazakii</name>
    <dbReference type="NCBI Taxonomy" id="59628"/>
    <lineage>
        <taxon>Eukaryota</taxon>
        <taxon>Metazoa</taxon>
        <taxon>Spiralia</taxon>
        <taxon>Lophotrochozoa</taxon>
        <taxon>Platyhelminthes</taxon>
        <taxon>Trematoda</taxon>
        <taxon>Digenea</taxon>
        <taxon>Plagiorchiida</taxon>
        <taxon>Troglotremata</taxon>
        <taxon>Troglotrematidae</taxon>
        <taxon>Paragonimus</taxon>
    </lineage>
</organism>
<proteinExistence type="predicted"/>